<accession>A0A8X6R741</accession>
<reference evidence="1" key="1">
    <citation type="submission" date="2020-08" db="EMBL/GenBank/DDBJ databases">
        <title>Multicomponent nature underlies the extraordinary mechanical properties of spider dragline silk.</title>
        <authorList>
            <person name="Kono N."/>
            <person name="Nakamura H."/>
            <person name="Mori M."/>
            <person name="Yoshida Y."/>
            <person name="Ohtoshi R."/>
            <person name="Malay A.D."/>
            <person name="Moran D.A.P."/>
            <person name="Tomita M."/>
            <person name="Numata K."/>
            <person name="Arakawa K."/>
        </authorList>
    </citation>
    <scope>NUCLEOTIDE SEQUENCE</scope>
</reference>
<evidence type="ECO:0000313" key="2">
    <source>
        <dbReference type="Proteomes" id="UP000887013"/>
    </source>
</evidence>
<organism evidence="1 2">
    <name type="scientific">Nephila pilipes</name>
    <name type="common">Giant wood spider</name>
    <name type="synonym">Nephila maculata</name>
    <dbReference type="NCBI Taxonomy" id="299642"/>
    <lineage>
        <taxon>Eukaryota</taxon>
        <taxon>Metazoa</taxon>
        <taxon>Ecdysozoa</taxon>
        <taxon>Arthropoda</taxon>
        <taxon>Chelicerata</taxon>
        <taxon>Arachnida</taxon>
        <taxon>Araneae</taxon>
        <taxon>Araneomorphae</taxon>
        <taxon>Entelegynae</taxon>
        <taxon>Araneoidea</taxon>
        <taxon>Nephilidae</taxon>
        <taxon>Nephila</taxon>
    </lineage>
</organism>
<sequence length="137" mass="16133">MRLLRKYRGVCMFPACFRHRLADPTPGVIEREEITVQLLPLFPITVFDGIGTRVNDSTRASFAAHKIITLTNWFEYECELDKDVPSGLFDLATRLHDQIKVIIKMMLQSCIFEQCMFKDFKNKNYRKSTRKRQQNLK</sequence>
<dbReference type="Proteomes" id="UP000887013">
    <property type="component" value="Unassembled WGS sequence"/>
</dbReference>
<comment type="caution">
    <text evidence="1">The sequence shown here is derived from an EMBL/GenBank/DDBJ whole genome shotgun (WGS) entry which is preliminary data.</text>
</comment>
<dbReference type="AlphaFoldDB" id="A0A8X6R741"/>
<proteinExistence type="predicted"/>
<dbReference type="EMBL" id="BMAW01038655">
    <property type="protein sequence ID" value="GFU52937.1"/>
    <property type="molecule type" value="Genomic_DNA"/>
</dbReference>
<protein>
    <submittedName>
        <fullName evidence="1">Uncharacterized protein</fullName>
    </submittedName>
</protein>
<keyword evidence="2" id="KW-1185">Reference proteome</keyword>
<gene>
    <name evidence="1" type="ORF">NPIL_363921</name>
</gene>
<name>A0A8X6R741_NEPPI</name>
<evidence type="ECO:0000313" key="1">
    <source>
        <dbReference type="EMBL" id="GFU52937.1"/>
    </source>
</evidence>